<dbReference type="GO" id="GO:0007163">
    <property type="term" value="P:establishment or maintenance of cell polarity"/>
    <property type="evidence" value="ECO:0007669"/>
    <property type="project" value="UniProtKB-ARBA"/>
</dbReference>
<evidence type="ECO:0000256" key="1">
    <source>
        <dbReference type="ARBA" id="ARBA00004251"/>
    </source>
</evidence>
<sequence length="1052" mass="116166">MERSEPKPTSAGLGLVGEASGEVRCRCGRVRTTHEQWTTLQERQNFDSVSQPSDNSKQRRGQNYFPFATSHQLYKDRTNVLTMRCGSVDRTCWFASPLLCYTISVLLLTVIGSVASQDTLKYTVTEEGELGAFVGDVFQDMELFNKFNGNSDILGQLRFRFLRGAQQGFVIDDKTGVIRTSTRIDRESDRLPCHNKDICDVKLDVAIQPIQYFQIIKVSVEIIDVNDNYPEFSERSITHSVPESSFPDSSILTLNVQDVDSPKNSIQRFELLPASNSVFRLTSSSQMDGSIEIKLKLQGTLDRERVSDYNLRIVAYDGGNPSKTGSVDVQIVVLDANDNSPTFSSPSYEVSIPEDIEVPQVIIKVHATDPDIGLNGEIVYGFTASTMKHYKDRFVIDESTGDIRAIQPVDYEETPVYTLGVTALDKGPSASSADASVVITLLDVNDHAPEISMSSLATDGSKNAVVPENAPAGTFVSHFSVTDPDSGDNARVSCRLDSSHFKLVYLYDSEYQMLTLTEFDREALGQYSVKIICQDHGVPSLTAETTVLVDVSDVNDYAPEFEQNVYNAELIENNYEGAVATVVRAVDYDAGVNAEIVYSIAESVRHLFSVDPDSGEIQARVSVDREQVDQFQFEVYATDKGQPPKSAAANVIIHVQDVNDERPVFNQPSYSFGVFENEKASTEVGLLLAEDADSFPYNQFVYKFSQQTDAFHLDPKSGRITTRRLLDREEQSVYHLIAEAIDVEASSQRSSTVSVSIYVADQNDNVPSFVFPNKANNTVYVAKDVPYGYIVTRLSATDPDIGNNARLVYTIFSGNEDDVFDIDYERGTVLVNKDLSQYEDNSFLLNVTAEDSGVPQYRTWSLLTIAVNGSLMLQPMPPDSALSLGGNNLIIVIALASTSGVITIILVMAIICIRRQDRRRDQSNGKYNCRIETLKFINGGKRRKLVDGSSSSGSTSNGSDNGDVANKSKKEVSFSLEENGSDACHDRSGKSWCSVIDQQTLQPDLGSVGIASQGIGTGFGEWEEQAIRDTEWSMVRATLRRPPKLLGAPVWE</sequence>
<reference evidence="16" key="1">
    <citation type="journal article" date="2023" name="Mol. Biol. Evol.">
        <title>Third-Generation Sequencing Reveals the Adaptive Role of the Epigenome in Three Deep-Sea Polychaetes.</title>
        <authorList>
            <person name="Perez M."/>
            <person name="Aroh O."/>
            <person name="Sun Y."/>
            <person name="Lan Y."/>
            <person name="Juniper S.K."/>
            <person name="Young C.R."/>
            <person name="Angers B."/>
            <person name="Qian P.Y."/>
        </authorList>
    </citation>
    <scope>NUCLEOTIDE SEQUENCE</scope>
    <source>
        <strain evidence="16">P08H-3</strain>
    </source>
</reference>
<dbReference type="PANTHER" id="PTHR24028:SF146">
    <property type="entry name" value="CADHERIN 96CB, ISOFORM D-RELATED"/>
    <property type="match status" value="1"/>
</dbReference>
<dbReference type="Pfam" id="PF00028">
    <property type="entry name" value="Cadherin"/>
    <property type="match status" value="6"/>
</dbReference>
<feature type="domain" description="Cadherin" evidence="15">
    <location>
        <begin position="562"/>
        <end position="665"/>
    </location>
</feature>
<keyword evidence="7" id="KW-0130">Cell adhesion</keyword>
<keyword evidence="6 12" id="KW-0106">Calcium</keyword>
<feature type="domain" description="Cadherin" evidence="15">
    <location>
        <begin position="666"/>
        <end position="769"/>
    </location>
</feature>
<accession>A0AAD9KDQ2</accession>
<evidence type="ECO:0000256" key="4">
    <source>
        <dbReference type="ARBA" id="ARBA00022729"/>
    </source>
</evidence>
<proteinExistence type="predicted"/>
<evidence type="ECO:0000256" key="13">
    <source>
        <dbReference type="SAM" id="MobiDB-lite"/>
    </source>
</evidence>
<feature type="region of interest" description="Disordered" evidence="13">
    <location>
        <begin position="943"/>
        <end position="966"/>
    </location>
</feature>
<evidence type="ECO:0000256" key="7">
    <source>
        <dbReference type="ARBA" id="ARBA00022889"/>
    </source>
</evidence>
<dbReference type="FunFam" id="2.60.40.60:FF:000116">
    <property type="entry name" value="Dachsous cadherin-related 2"/>
    <property type="match status" value="1"/>
</dbReference>
<dbReference type="AlphaFoldDB" id="A0AAD9KDQ2"/>
<evidence type="ECO:0000256" key="12">
    <source>
        <dbReference type="PROSITE-ProRule" id="PRU00043"/>
    </source>
</evidence>
<name>A0AAD9KDQ2_9ANNE</name>
<dbReference type="PROSITE" id="PS00232">
    <property type="entry name" value="CADHERIN_1"/>
    <property type="match status" value="3"/>
</dbReference>
<feature type="domain" description="Cadherin" evidence="15">
    <location>
        <begin position="344"/>
        <end position="451"/>
    </location>
</feature>
<feature type="transmembrane region" description="Helical" evidence="14">
    <location>
        <begin position="889"/>
        <end position="913"/>
    </location>
</feature>
<evidence type="ECO:0000259" key="15">
    <source>
        <dbReference type="PROSITE" id="PS50268"/>
    </source>
</evidence>
<feature type="region of interest" description="Disordered" evidence="13">
    <location>
        <begin position="41"/>
        <end position="61"/>
    </location>
</feature>
<feature type="transmembrane region" description="Helical" evidence="14">
    <location>
        <begin position="92"/>
        <end position="115"/>
    </location>
</feature>
<dbReference type="InterPro" id="IPR015919">
    <property type="entry name" value="Cadherin-like_sf"/>
</dbReference>
<feature type="domain" description="Cadherin" evidence="15">
    <location>
        <begin position="233"/>
        <end position="343"/>
    </location>
</feature>
<organism evidence="16 17">
    <name type="scientific">Paralvinella palmiformis</name>
    <dbReference type="NCBI Taxonomy" id="53620"/>
    <lineage>
        <taxon>Eukaryota</taxon>
        <taxon>Metazoa</taxon>
        <taxon>Spiralia</taxon>
        <taxon>Lophotrochozoa</taxon>
        <taxon>Annelida</taxon>
        <taxon>Polychaeta</taxon>
        <taxon>Sedentaria</taxon>
        <taxon>Canalipalpata</taxon>
        <taxon>Terebellida</taxon>
        <taxon>Terebelliformia</taxon>
        <taxon>Alvinellidae</taxon>
        <taxon>Paralvinella</taxon>
    </lineage>
</organism>
<dbReference type="FunFam" id="2.60.40.60:FF:000005">
    <property type="entry name" value="Protocadherin 9"/>
    <property type="match status" value="1"/>
</dbReference>
<evidence type="ECO:0000256" key="8">
    <source>
        <dbReference type="ARBA" id="ARBA00022989"/>
    </source>
</evidence>
<dbReference type="InterPro" id="IPR050174">
    <property type="entry name" value="Protocadherin/Cadherin-CA"/>
</dbReference>
<dbReference type="SUPFAM" id="SSF49313">
    <property type="entry name" value="Cadherin-like"/>
    <property type="match status" value="6"/>
</dbReference>
<dbReference type="FunFam" id="2.60.40.60:FF:000134">
    <property type="entry name" value="protocadherin Fat 4"/>
    <property type="match status" value="1"/>
</dbReference>
<dbReference type="Proteomes" id="UP001208570">
    <property type="component" value="Unassembled WGS sequence"/>
</dbReference>
<feature type="domain" description="Cadherin" evidence="15">
    <location>
        <begin position="458"/>
        <end position="561"/>
    </location>
</feature>
<evidence type="ECO:0000256" key="5">
    <source>
        <dbReference type="ARBA" id="ARBA00022737"/>
    </source>
</evidence>
<dbReference type="PROSITE" id="PS50268">
    <property type="entry name" value="CADHERIN_2"/>
    <property type="match status" value="7"/>
</dbReference>
<evidence type="ECO:0000256" key="6">
    <source>
        <dbReference type="ARBA" id="ARBA00022837"/>
    </source>
</evidence>
<dbReference type="FunFam" id="2.60.40.60:FF:000002">
    <property type="entry name" value="Protocadherin alpha 2"/>
    <property type="match status" value="1"/>
</dbReference>
<dbReference type="SMART" id="SM00112">
    <property type="entry name" value="CA"/>
    <property type="match status" value="7"/>
</dbReference>
<keyword evidence="17" id="KW-1185">Reference proteome</keyword>
<evidence type="ECO:0000256" key="2">
    <source>
        <dbReference type="ARBA" id="ARBA00022475"/>
    </source>
</evidence>
<dbReference type="CDD" id="cd11304">
    <property type="entry name" value="Cadherin_repeat"/>
    <property type="match status" value="7"/>
</dbReference>
<dbReference type="GO" id="GO:0005509">
    <property type="term" value="F:calcium ion binding"/>
    <property type="evidence" value="ECO:0007669"/>
    <property type="project" value="UniProtKB-UniRule"/>
</dbReference>
<keyword evidence="5" id="KW-0677">Repeat</keyword>
<evidence type="ECO:0000256" key="9">
    <source>
        <dbReference type="ARBA" id="ARBA00023136"/>
    </source>
</evidence>
<feature type="domain" description="Cadherin" evidence="15">
    <location>
        <begin position="116"/>
        <end position="232"/>
    </location>
</feature>
<keyword evidence="10" id="KW-0325">Glycoprotein</keyword>
<keyword evidence="4" id="KW-0732">Signal</keyword>
<keyword evidence="2" id="KW-1003">Cell membrane</keyword>
<dbReference type="Gene3D" id="2.60.40.60">
    <property type="entry name" value="Cadherins"/>
    <property type="match status" value="7"/>
</dbReference>
<dbReference type="GO" id="GO:0007156">
    <property type="term" value="P:homophilic cell adhesion via plasma membrane adhesion molecules"/>
    <property type="evidence" value="ECO:0007669"/>
    <property type="project" value="InterPro"/>
</dbReference>
<feature type="domain" description="Cadherin" evidence="15">
    <location>
        <begin position="773"/>
        <end position="877"/>
    </location>
</feature>
<keyword evidence="8 14" id="KW-1133">Transmembrane helix</keyword>
<comment type="subcellular location">
    <subcellularLocation>
        <location evidence="1">Cell membrane</location>
        <topology evidence="1">Single-pass type I membrane protein</topology>
    </subcellularLocation>
</comment>
<protein>
    <recommendedName>
        <fullName evidence="11">Protocadherin-20</fullName>
    </recommendedName>
</protein>
<dbReference type="PANTHER" id="PTHR24028">
    <property type="entry name" value="CADHERIN-87A"/>
    <property type="match status" value="1"/>
</dbReference>
<evidence type="ECO:0000256" key="11">
    <source>
        <dbReference type="ARBA" id="ARBA00072296"/>
    </source>
</evidence>
<dbReference type="Pfam" id="PF08266">
    <property type="entry name" value="Cadherin_2"/>
    <property type="match status" value="1"/>
</dbReference>
<dbReference type="PRINTS" id="PR00205">
    <property type="entry name" value="CADHERIN"/>
</dbReference>
<evidence type="ECO:0000313" key="17">
    <source>
        <dbReference type="Proteomes" id="UP001208570"/>
    </source>
</evidence>
<dbReference type="FunFam" id="2.60.40.60:FF:000007">
    <property type="entry name" value="Protocadherin alpha 2"/>
    <property type="match status" value="1"/>
</dbReference>
<dbReference type="InterPro" id="IPR002126">
    <property type="entry name" value="Cadherin-like_dom"/>
</dbReference>
<evidence type="ECO:0000256" key="14">
    <source>
        <dbReference type="SAM" id="Phobius"/>
    </source>
</evidence>
<gene>
    <name evidence="16" type="ORF">LSH36_12g29023</name>
</gene>
<evidence type="ECO:0000256" key="3">
    <source>
        <dbReference type="ARBA" id="ARBA00022692"/>
    </source>
</evidence>
<evidence type="ECO:0000256" key="10">
    <source>
        <dbReference type="ARBA" id="ARBA00023180"/>
    </source>
</evidence>
<evidence type="ECO:0000313" key="16">
    <source>
        <dbReference type="EMBL" id="KAK2169175.1"/>
    </source>
</evidence>
<feature type="compositionally biased region" description="Low complexity" evidence="13">
    <location>
        <begin position="947"/>
        <end position="963"/>
    </location>
</feature>
<dbReference type="InterPro" id="IPR020894">
    <property type="entry name" value="Cadherin_CS"/>
</dbReference>
<comment type="caution">
    <text evidence="16">The sequence shown here is derived from an EMBL/GenBank/DDBJ whole genome shotgun (WGS) entry which is preliminary data.</text>
</comment>
<dbReference type="EMBL" id="JAODUP010000012">
    <property type="protein sequence ID" value="KAK2169175.1"/>
    <property type="molecule type" value="Genomic_DNA"/>
</dbReference>
<dbReference type="GO" id="GO:0005886">
    <property type="term" value="C:plasma membrane"/>
    <property type="evidence" value="ECO:0007669"/>
    <property type="project" value="UniProtKB-SubCell"/>
</dbReference>
<dbReference type="InterPro" id="IPR013164">
    <property type="entry name" value="Cadherin_N"/>
</dbReference>
<keyword evidence="3 14" id="KW-0812">Transmembrane</keyword>
<feature type="compositionally biased region" description="Polar residues" evidence="13">
    <location>
        <begin position="41"/>
        <end position="55"/>
    </location>
</feature>
<keyword evidence="9 14" id="KW-0472">Membrane</keyword>
<dbReference type="FunFam" id="2.60.40.60:FF:000020">
    <property type="entry name" value="Dachsous cadherin-related 1b"/>
    <property type="match status" value="1"/>
</dbReference>